<proteinExistence type="predicted"/>
<protein>
    <submittedName>
        <fullName evidence="1">Uncharacterized protein</fullName>
    </submittedName>
</protein>
<accession>A0AAE1B758</accession>
<dbReference type="Proteomes" id="UP001283361">
    <property type="component" value="Unassembled WGS sequence"/>
</dbReference>
<name>A0AAE1B758_9GAST</name>
<reference evidence="1" key="1">
    <citation type="journal article" date="2023" name="G3 (Bethesda)">
        <title>A reference genome for the long-term kleptoplast-retaining sea slug Elysia crispata morphotype clarki.</title>
        <authorList>
            <person name="Eastman K.E."/>
            <person name="Pendleton A.L."/>
            <person name="Shaikh M.A."/>
            <person name="Suttiyut T."/>
            <person name="Ogas R."/>
            <person name="Tomko P."/>
            <person name="Gavelis G."/>
            <person name="Widhalm J.R."/>
            <person name="Wisecaver J.H."/>
        </authorList>
    </citation>
    <scope>NUCLEOTIDE SEQUENCE</scope>
    <source>
        <strain evidence="1">ECLA1</strain>
    </source>
</reference>
<comment type="caution">
    <text evidence="1">The sequence shown here is derived from an EMBL/GenBank/DDBJ whole genome shotgun (WGS) entry which is preliminary data.</text>
</comment>
<dbReference type="AlphaFoldDB" id="A0AAE1B758"/>
<evidence type="ECO:0000313" key="2">
    <source>
        <dbReference type="Proteomes" id="UP001283361"/>
    </source>
</evidence>
<organism evidence="1 2">
    <name type="scientific">Elysia crispata</name>
    <name type="common">lettuce slug</name>
    <dbReference type="NCBI Taxonomy" id="231223"/>
    <lineage>
        <taxon>Eukaryota</taxon>
        <taxon>Metazoa</taxon>
        <taxon>Spiralia</taxon>
        <taxon>Lophotrochozoa</taxon>
        <taxon>Mollusca</taxon>
        <taxon>Gastropoda</taxon>
        <taxon>Heterobranchia</taxon>
        <taxon>Euthyneura</taxon>
        <taxon>Panpulmonata</taxon>
        <taxon>Sacoglossa</taxon>
        <taxon>Placobranchoidea</taxon>
        <taxon>Plakobranchidae</taxon>
        <taxon>Elysia</taxon>
    </lineage>
</organism>
<evidence type="ECO:0000313" key="1">
    <source>
        <dbReference type="EMBL" id="KAK3799947.1"/>
    </source>
</evidence>
<keyword evidence="2" id="KW-1185">Reference proteome</keyword>
<sequence length="156" mass="16956">MSSFSASTLAVEISEQLVWREELLIRALDSSSGSACGDLRIFRKVQGDKSGEQWLCSVNTSRAKSILPSLECFNRRQDLIPASLSTNLTQVRGMGVSSVTVTDRDILVLQVVSSLSRGQPSPDKAVPLTDAGISNKNIIYTIELEAKLFVTSQLLP</sequence>
<gene>
    <name evidence="1" type="ORF">RRG08_025546</name>
</gene>
<dbReference type="EMBL" id="JAWDGP010000509">
    <property type="protein sequence ID" value="KAK3799947.1"/>
    <property type="molecule type" value="Genomic_DNA"/>
</dbReference>